<dbReference type="AlphaFoldDB" id="A0A0R3KNI2"/>
<dbReference type="EMBL" id="LLXZ01000191">
    <property type="protein sequence ID" value="KRQ97336.1"/>
    <property type="molecule type" value="Genomic_DNA"/>
</dbReference>
<reference evidence="1 2" key="1">
    <citation type="submission" date="2014-03" db="EMBL/GenBank/DDBJ databases">
        <title>Bradyrhizobium valentinum sp. nov., isolated from effective nodules of Lupinus mariae-josephae, a lupine endemic of basic-lime soils in Eastern Spain.</title>
        <authorList>
            <person name="Duran D."/>
            <person name="Rey L."/>
            <person name="Navarro A."/>
            <person name="Busquets A."/>
            <person name="Imperial J."/>
            <person name="Ruiz-Argueso T."/>
        </authorList>
    </citation>
    <scope>NUCLEOTIDE SEQUENCE [LARGE SCALE GENOMIC DNA]</scope>
    <source>
        <strain evidence="1 2">PAC68</strain>
    </source>
</reference>
<organism evidence="1 2">
    <name type="scientific">Bradyrhizobium jicamae</name>
    <dbReference type="NCBI Taxonomy" id="280332"/>
    <lineage>
        <taxon>Bacteria</taxon>
        <taxon>Pseudomonadati</taxon>
        <taxon>Pseudomonadota</taxon>
        <taxon>Alphaproteobacteria</taxon>
        <taxon>Hyphomicrobiales</taxon>
        <taxon>Nitrobacteraceae</taxon>
        <taxon>Bradyrhizobium</taxon>
    </lineage>
</organism>
<evidence type="ECO:0000313" key="1">
    <source>
        <dbReference type="EMBL" id="KRQ97336.1"/>
    </source>
</evidence>
<name>A0A0R3KNI2_9BRAD</name>
<accession>A0A0R3KNI2</accession>
<dbReference type="RefSeq" id="WP_057839313.1">
    <property type="nucleotide sequence ID" value="NZ_LLXZ01000191.1"/>
</dbReference>
<dbReference type="OrthoDB" id="962952at2"/>
<dbReference type="Proteomes" id="UP000050863">
    <property type="component" value="Unassembled WGS sequence"/>
</dbReference>
<comment type="caution">
    <text evidence="1">The sequence shown here is derived from an EMBL/GenBank/DDBJ whole genome shotgun (WGS) entry which is preliminary data.</text>
</comment>
<protein>
    <submittedName>
        <fullName evidence="1">Uncharacterized protein</fullName>
    </submittedName>
</protein>
<keyword evidence="2" id="KW-1185">Reference proteome</keyword>
<proteinExistence type="predicted"/>
<sequence length="92" mass="10683">MDPDSDLEALNRDQLVAKVKRLRAGIRTHRDSTGHDLCWHHPDLWGLLPERVTPDVAVPPWPKFLRGCLRYREALERELPNAPKADFEYGKE</sequence>
<evidence type="ECO:0000313" key="2">
    <source>
        <dbReference type="Proteomes" id="UP000050863"/>
    </source>
</evidence>
<dbReference type="STRING" id="280332.CQ12_01175"/>
<gene>
    <name evidence="1" type="ORF">CQ12_01175</name>
</gene>